<evidence type="ECO:0000313" key="16">
    <source>
        <dbReference type="EMBL" id="QQP39196.1"/>
    </source>
</evidence>
<dbReference type="InterPro" id="IPR017441">
    <property type="entry name" value="Protein_kinase_ATP_BS"/>
</dbReference>
<dbReference type="PROSITE" id="PS50011">
    <property type="entry name" value="PROTEIN_KINASE_DOM"/>
    <property type="match status" value="1"/>
</dbReference>
<evidence type="ECO:0000256" key="6">
    <source>
        <dbReference type="ARBA" id="ARBA00022777"/>
    </source>
</evidence>
<keyword evidence="7 13" id="KW-0067">ATP-binding</keyword>
<dbReference type="Gene3D" id="3.30.200.20">
    <property type="entry name" value="Phosphorylase Kinase, domain 1"/>
    <property type="match status" value="1"/>
</dbReference>
<evidence type="ECO:0000256" key="5">
    <source>
        <dbReference type="ARBA" id="ARBA00022741"/>
    </source>
</evidence>
<dbReference type="Gene3D" id="1.10.510.10">
    <property type="entry name" value="Transferase(Phosphotransferase) domain 1"/>
    <property type="match status" value="1"/>
</dbReference>
<dbReference type="InterPro" id="IPR050108">
    <property type="entry name" value="CDK"/>
</dbReference>
<keyword evidence="4" id="KW-0808">Transferase</keyword>
<dbReference type="Pfam" id="PF00069">
    <property type="entry name" value="Pkinase"/>
    <property type="match status" value="1"/>
</dbReference>
<keyword evidence="6" id="KW-0418">Kinase</keyword>
<dbReference type="InterPro" id="IPR000719">
    <property type="entry name" value="Prot_kinase_dom"/>
</dbReference>
<evidence type="ECO:0000313" key="17">
    <source>
        <dbReference type="Proteomes" id="UP000595437"/>
    </source>
</evidence>
<dbReference type="InterPro" id="IPR008271">
    <property type="entry name" value="Ser/Thr_kinase_AS"/>
</dbReference>
<keyword evidence="3 14" id="KW-0723">Serine/threonine-protein kinase</keyword>
<dbReference type="FunFam" id="1.10.510.10:FF:000624">
    <property type="entry name" value="Mitogen-activated protein kinase"/>
    <property type="match status" value="1"/>
</dbReference>
<dbReference type="PANTHER" id="PTHR24056:SF171">
    <property type="entry name" value="CYCLIN-DEPENDENT KINASE 20"/>
    <property type="match status" value="1"/>
</dbReference>
<name>A0A7T8GX62_CALRO</name>
<reference evidence="17" key="1">
    <citation type="submission" date="2021-01" db="EMBL/GenBank/DDBJ databases">
        <title>Caligus Genome Assembly.</title>
        <authorList>
            <person name="Gallardo-Escarate C."/>
        </authorList>
    </citation>
    <scope>NUCLEOTIDE SEQUENCE [LARGE SCALE GENOMIC DNA]</scope>
</reference>
<evidence type="ECO:0000256" key="4">
    <source>
        <dbReference type="ARBA" id="ARBA00022679"/>
    </source>
</evidence>
<dbReference type="FunFam" id="3.30.200.20:FF:000579">
    <property type="entry name" value="cyclin-dependent kinase 20"/>
    <property type="match status" value="1"/>
</dbReference>
<proteinExistence type="inferred from homology"/>
<protein>
    <recommendedName>
        <fullName evidence="8">Cyclin-dependent kinase 20</fullName>
        <ecNumber evidence="2">2.7.11.22</ecNumber>
    </recommendedName>
    <alternativeName>
        <fullName evidence="9">Cell cycle-related kinase</fullName>
    </alternativeName>
    <alternativeName>
        <fullName evidence="10">Cell division protein kinase 20</fullName>
    </alternativeName>
</protein>
<dbReference type="PROSITE" id="PS00108">
    <property type="entry name" value="PROTEIN_KINASE_ST"/>
    <property type="match status" value="1"/>
</dbReference>
<dbReference type="PROSITE" id="PS00107">
    <property type="entry name" value="PROTEIN_KINASE_ATP"/>
    <property type="match status" value="1"/>
</dbReference>
<evidence type="ECO:0000256" key="14">
    <source>
        <dbReference type="RuleBase" id="RU000304"/>
    </source>
</evidence>
<dbReference type="SUPFAM" id="SSF56112">
    <property type="entry name" value="Protein kinase-like (PK-like)"/>
    <property type="match status" value="1"/>
</dbReference>
<feature type="domain" description="Protein kinase" evidence="15">
    <location>
        <begin position="4"/>
        <end position="229"/>
    </location>
</feature>
<gene>
    <name evidence="16" type="ORF">FKW44_019994</name>
</gene>
<comment type="similarity">
    <text evidence="1">Belongs to the protein kinase superfamily. CMGC Ser/Thr protein kinase family. CDC2/CDKX subfamily.</text>
</comment>
<evidence type="ECO:0000256" key="7">
    <source>
        <dbReference type="ARBA" id="ARBA00022840"/>
    </source>
</evidence>
<evidence type="ECO:0000256" key="8">
    <source>
        <dbReference type="ARBA" id="ARBA00035711"/>
    </source>
</evidence>
<evidence type="ECO:0000256" key="2">
    <source>
        <dbReference type="ARBA" id="ARBA00012425"/>
    </source>
</evidence>
<keyword evidence="5 13" id="KW-0547">Nucleotide-binding</keyword>
<dbReference type="SMART" id="SM00220">
    <property type="entry name" value="S_TKc"/>
    <property type="match status" value="1"/>
</dbReference>
<dbReference type="EMBL" id="CP045903">
    <property type="protein sequence ID" value="QQP39196.1"/>
    <property type="molecule type" value="Genomic_DNA"/>
</dbReference>
<organism evidence="16 17">
    <name type="scientific">Caligus rogercresseyi</name>
    <name type="common">Sea louse</name>
    <dbReference type="NCBI Taxonomy" id="217165"/>
    <lineage>
        <taxon>Eukaryota</taxon>
        <taxon>Metazoa</taxon>
        <taxon>Ecdysozoa</taxon>
        <taxon>Arthropoda</taxon>
        <taxon>Crustacea</taxon>
        <taxon>Multicrustacea</taxon>
        <taxon>Hexanauplia</taxon>
        <taxon>Copepoda</taxon>
        <taxon>Siphonostomatoida</taxon>
        <taxon>Caligidae</taxon>
        <taxon>Caligus</taxon>
    </lineage>
</organism>
<dbReference type="OrthoDB" id="1732493at2759"/>
<accession>A0A7T8GX62</accession>
<dbReference type="Proteomes" id="UP000595437">
    <property type="component" value="Chromosome 14"/>
</dbReference>
<dbReference type="InterPro" id="IPR011009">
    <property type="entry name" value="Kinase-like_dom_sf"/>
</dbReference>
<comment type="catalytic activity">
    <reaction evidence="12">
        <text>L-seryl-[protein] + ATP = O-phospho-L-seryl-[protein] + ADP + H(+)</text>
        <dbReference type="Rhea" id="RHEA:17989"/>
        <dbReference type="Rhea" id="RHEA-COMP:9863"/>
        <dbReference type="Rhea" id="RHEA-COMP:11604"/>
        <dbReference type="ChEBI" id="CHEBI:15378"/>
        <dbReference type="ChEBI" id="CHEBI:29999"/>
        <dbReference type="ChEBI" id="CHEBI:30616"/>
        <dbReference type="ChEBI" id="CHEBI:83421"/>
        <dbReference type="ChEBI" id="CHEBI:456216"/>
        <dbReference type="EC" id="2.7.11.22"/>
    </reaction>
</comment>
<feature type="binding site" evidence="13">
    <location>
        <position position="33"/>
    </location>
    <ligand>
        <name>ATP</name>
        <dbReference type="ChEBI" id="CHEBI:30616"/>
    </ligand>
</feature>
<dbReference type="AlphaFoldDB" id="A0A7T8GX62"/>
<evidence type="ECO:0000256" key="3">
    <source>
        <dbReference type="ARBA" id="ARBA00022527"/>
    </source>
</evidence>
<comment type="catalytic activity">
    <reaction evidence="11">
        <text>L-threonyl-[protein] + ATP = O-phospho-L-threonyl-[protein] + ADP + H(+)</text>
        <dbReference type="Rhea" id="RHEA:46608"/>
        <dbReference type="Rhea" id="RHEA-COMP:11060"/>
        <dbReference type="Rhea" id="RHEA-COMP:11605"/>
        <dbReference type="ChEBI" id="CHEBI:15378"/>
        <dbReference type="ChEBI" id="CHEBI:30013"/>
        <dbReference type="ChEBI" id="CHEBI:30616"/>
        <dbReference type="ChEBI" id="CHEBI:61977"/>
        <dbReference type="ChEBI" id="CHEBI:456216"/>
        <dbReference type="EC" id="2.7.11.22"/>
    </reaction>
</comment>
<dbReference type="PANTHER" id="PTHR24056">
    <property type="entry name" value="CELL DIVISION PROTEIN KINASE"/>
    <property type="match status" value="1"/>
</dbReference>
<evidence type="ECO:0000256" key="12">
    <source>
        <dbReference type="ARBA" id="ARBA00048367"/>
    </source>
</evidence>
<dbReference type="GO" id="GO:0004693">
    <property type="term" value="F:cyclin-dependent protein serine/threonine kinase activity"/>
    <property type="evidence" value="ECO:0007669"/>
    <property type="project" value="UniProtKB-EC"/>
</dbReference>
<sequence length="229" mass="25390">MDNYVVLGRIGAGAHGVVMKAAHKRSGSLVALKKLLIKRPSEGIPSNTIREIKILQTVECPYVVRLFDVFPQGLGIILVFEFLGLNLSGVIYDSGIDLRESSIKTYMIMLLKGLAYLHGRSLMHRDLKPDNLLISPKGTLKIADLGLSRIFSPSGERPYSHEVATRWYRAPELLYGSRSYTQSMDLWSVGCILGELLNRSPIFPGENDIDQLGIVIKILGTFNEDSFPG</sequence>
<evidence type="ECO:0000256" key="11">
    <source>
        <dbReference type="ARBA" id="ARBA00047811"/>
    </source>
</evidence>
<evidence type="ECO:0000256" key="13">
    <source>
        <dbReference type="PROSITE-ProRule" id="PRU10141"/>
    </source>
</evidence>
<dbReference type="GO" id="GO:0005524">
    <property type="term" value="F:ATP binding"/>
    <property type="evidence" value="ECO:0007669"/>
    <property type="project" value="UniProtKB-UniRule"/>
</dbReference>
<dbReference type="GO" id="GO:0005634">
    <property type="term" value="C:nucleus"/>
    <property type="evidence" value="ECO:0007669"/>
    <property type="project" value="TreeGrafter"/>
</dbReference>
<evidence type="ECO:0000256" key="10">
    <source>
        <dbReference type="ARBA" id="ARBA00035723"/>
    </source>
</evidence>
<feature type="non-terminal residue" evidence="16">
    <location>
        <position position="229"/>
    </location>
</feature>
<evidence type="ECO:0000256" key="1">
    <source>
        <dbReference type="ARBA" id="ARBA00006485"/>
    </source>
</evidence>
<dbReference type="EC" id="2.7.11.22" evidence="2"/>
<keyword evidence="17" id="KW-1185">Reference proteome</keyword>
<evidence type="ECO:0000259" key="15">
    <source>
        <dbReference type="PROSITE" id="PS50011"/>
    </source>
</evidence>
<evidence type="ECO:0000256" key="9">
    <source>
        <dbReference type="ARBA" id="ARBA00035720"/>
    </source>
</evidence>